<gene>
    <name evidence="2" type="ORF">L3X38_036862</name>
</gene>
<organism evidence="2 3">
    <name type="scientific">Prunus dulcis</name>
    <name type="common">Almond</name>
    <name type="synonym">Amygdalus dulcis</name>
    <dbReference type="NCBI Taxonomy" id="3755"/>
    <lineage>
        <taxon>Eukaryota</taxon>
        <taxon>Viridiplantae</taxon>
        <taxon>Streptophyta</taxon>
        <taxon>Embryophyta</taxon>
        <taxon>Tracheophyta</taxon>
        <taxon>Spermatophyta</taxon>
        <taxon>Magnoliopsida</taxon>
        <taxon>eudicotyledons</taxon>
        <taxon>Gunneridae</taxon>
        <taxon>Pentapetalae</taxon>
        <taxon>rosids</taxon>
        <taxon>fabids</taxon>
        <taxon>Rosales</taxon>
        <taxon>Rosaceae</taxon>
        <taxon>Amygdaloideae</taxon>
        <taxon>Amygdaleae</taxon>
        <taxon>Prunus</taxon>
    </lineage>
</organism>
<keyword evidence="3" id="KW-1185">Reference proteome</keyword>
<feature type="compositionally biased region" description="Basic and acidic residues" evidence="1">
    <location>
        <begin position="77"/>
        <end position="97"/>
    </location>
</feature>
<feature type="region of interest" description="Disordered" evidence="1">
    <location>
        <begin position="25"/>
        <end position="103"/>
    </location>
</feature>
<reference evidence="2 3" key="1">
    <citation type="journal article" date="2022" name="G3 (Bethesda)">
        <title>Whole-genome sequence and methylome profiling of the almond [Prunus dulcis (Mill.) D.A. Webb] cultivar 'Nonpareil'.</title>
        <authorList>
            <person name="D'Amico-Willman K.M."/>
            <person name="Ouma W.Z."/>
            <person name="Meulia T."/>
            <person name="Sideli G.M."/>
            <person name="Gradziel T.M."/>
            <person name="Fresnedo-Ramirez J."/>
        </authorList>
    </citation>
    <scope>NUCLEOTIDE SEQUENCE [LARGE SCALE GENOMIC DNA]</scope>
    <source>
        <strain evidence="2">Clone GOH B32 T37-40</strain>
    </source>
</reference>
<dbReference type="AlphaFoldDB" id="A0AAD4YQ30"/>
<feature type="compositionally biased region" description="Basic residues" evidence="1">
    <location>
        <begin position="53"/>
        <end position="68"/>
    </location>
</feature>
<proteinExistence type="predicted"/>
<sequence length="103" mass="11940">MESSTKRETRENTNSFVSIVLALAAPNATTLPQTKNGTKRTPSFTKAQSNCSRRAKLLSRPNPNRKRKQEATPPQQHEGEREHEDKHKQELDDEHEHERKKKR</sequence>
<comment type="caution">
    <text evidence="2">The sequence shown here is derived from an EMBL/GenBank/DDBJ whole genome shotgun (WGS) entry which is preliminary data.</text>
</comment>
<evidence type="ECO:0000313" key="3">
    <source>
        <dbReference type="Proteomes" id="UP001054821"/>
    </source>
</evidence>
<dbReference type="Proteomes" id="UP001054821">
    <property type="component" value="Chromosome 7"/>
</dbReference>
<evidence type="ECO:0000256" key="1">
    <source>
        <dbReference type="SAM" id="MobiDB-lite"/>
    </source>
</evidence>
<dbReference type="EMBL" id="JAJFAZ020000007">
    <property type="protein sequence ID" value="KAI5317155.1"/>
    <property type="molecule type" value="Genomic_DNA"/>
</dbReference>
<accession>A0AAD4YQ30</accession>
<evidence type="ECO:0000313" key="2">
    <source>
        <dbReference type="EMBL" id="KAI5317155.1"/>
    </source>
</evidence>
<name>A0AAD4YQ30_PRUDU</name>
<protein>
    <submittedName>
        <fullName evidence="2">Uncharacterized protein</fullName>
    </submittedName>
</protein>
<feature type="compositionally biased region" description="Polar residues" evidence="1">
    <location>
        <begin position="33"/>
        <end position="52"/>
    </location>
</feature>